<name>A0A498QQK4_9MYCO</name>
<evidence type="ECO:0000313" key="1">
    <source>
        <dbReference type="EMBL" id="VBA50049.1"/>
    </source>
</evidence>
<organism evidence="1 2">
    <name type="scientific">Mycobacterium pseudokansasii</name>
    <dbReference type="NCBI Taxonomy" id="2341080"/>
    <lineage>
        <taxon>Bacteria</taxon>
        <taxon>Bacillati</taxon>
        <taxon>Actinomycetota</taxon>
        <taxon>Actinomycetes</taxon>
        <taxon>Mycobacteriales</taxon>
        <taxon>Mycobacteriaceae</taxon>
        <taxon>Mycobacterium</taxon>
    </lineage>
</organism>
<dbReference type="Proteomes" id="UP000268285">
    <property type="component" value="Unassembled WGS sequence"/>
</dbReference>
<sequence length="62" mass="6597">MTCQEFISWAATFQMIDEQADPHGQTIRGRAAACVQAPASGPPFKVGASGYLDSITDIVPSR</sequence>
<evidence type="ECO:0000313" key="2">
    <source>
        <dbReference type="Proteomes" id="UP000268285"/>
    </source>
</evidence>
<protein>
    <submittedName>
        <fullName evidence="1">Uncharacterized protein</fullName>
    </submittedName>
</protein>
<accession>A0A498QQK4</accession>
<keyword evidence="2" id="KW-1185">Reference proteome</keyword>
<dbReference type="AlphaFoldDB" id="A0A498QQK4"/>
<dbReference type="EMBL" id="UPHU01000001">
    <property type="protein sequence ID" value="VBA50049.1"/>
    <property type="molecule type" value="Genomic_DNA"/>
</dbReference>
<proteinExistence type="predicted"/>
<gene>
    <name evidence="1" type="ORF">LAUMK142_02338</name>
</gene>
<reference evidence="1 2" key="1">
    <citation type="submission" date="2018-09" db="EMBL/GenBank/DDBJ databases">
        <authorList>
            <person name="Tagini F."/>
        </authorList>
    </citation>
    <scope>NUCLEOTIDE SEQUENCE [LARGE SCALE GENOMIC DNA]</scope>
    <source>
        <strain evidence="1 2">MK142</strain>
    </source>
</reference>